<protein>
    <submittedName>
        <fullName evidence="1">Uncharacterized protein</fullName>
    </submittedName>
</protein>
<proteinExistence type="predicted"/>
<evidence type="ECO:0000313" key="1">
    <source>
        <dbReference type="EMBL" id="GAG85254.1"/>
    </source>
</evidence>
<reference evidence="1" key="1">
    <citation type="journal article" date="2014" name="Front. Microbiol.">
        <title>High frequency of phylogenetically diverse reductive dehalogenase-homologous genes in deep subseafloor sedimentary metagenomes.</title>
        <authorList>
            <person name="Kawai M."/>
            <person name="Futagami T."/>
            <person name="Toyoda A."/>
            <person name="Takaki Y."/>
            <person name="Nishi S."/>
            <person name="Hori S."/>
            <person name="Arai W."/>
            <person name="Tsubouchi T."/>
            <person name="Morono Y."/>
            <person name="Uchiyama I."/>
            <person name="Ito T."/>
            <person name="Fujiyama A."/>
            <person name="Inagaki F."/>
            <person name="Takami H."/>
        </authorList>
    </citation>
    <scope>NUCLEOTIDE SEQUENCE</scope>
    <source>
        <strain evidence="1">Expedition CK06-06</strain>
    </source>
</reference>
<dbReference type="AlphaFoldDB" id="X1AR42"/>
<sequence>MRKPDPDRLRQPQARSWRRVLEERQYTGGGGYKLTSWEIYPELTWLPVKC</sequence>
<comment type="caution">
    <text evidence="1">The sequence shown here is derived from an EMBL/GenBank/DDBJ whole genome shotgun (WGS) entry which is preliminary data.</text>
</comment>
<organism evidence="1">
    <name type="scientific">marine sediment metagenome</name>
    <dbReference type="NCBI Taxonomy" id="412755"/>
    <lineage>
        <taxon>unclassified sequences</taxon>
        <taxon>metagenomes</taxon>
        <taxon>ecological metagenomes</taxon>
    </lineage>
</organism>
<dbReference type="EMBL" id="BART01015495">
    <property type="protein sequence ID" value="GAG85254.1"/>
    <property type="molecule type" value="Genomic_DNA"/>
</dbReference>
<name>X1AR42_9ZZZZ</name>
<gene>
    <name evidence="1" type="ORF">S01H4_30079</name>
</gene>
<accession>X1AR42</accession>